<feature type="compositionally biased region" description="Basic residues" evidence="10">
    <location>
        <begin position="137"/>
        <end position="146"/>
    </location>
</feature>
<keyword evidence="6 8" id="KW-1015">Disulfide bond</keyword>
<evidence type="ECO:0000256" key="9">
    <source>
        <dbReference type="RuleBase" id="RU280815"/>
    </source>
</evidence>
<feature type="disulfide bond" evidence="8">
    <location>
        <begin position="194"/>
        <end position="203"/>
    </location>
</feature>
<keyword evidence="3 9" id="KW-0812">Transmembrane</keyword>
<dbReference type="Gene3D" id="2.10.25.140">
    <property type="match status" value="4"/>
</dbReference>
<dbReference type="InterPro" id="IPR011651">
    <property type="entry name" value="Notch_ligand_N"/>
</dbReference>
<dbReference type="OrthoDB" id="5990459at2759"/>
<reference evidence="12" key="1">
    <citation type="submission" date="2020-04" db="EMBL/GenBank/DDBJ databases">
        <authorList>
            <person name="Alioto T."/>
            <person name="Alioto T."/>
            <person name="Gomez Garrido J."/>
        </authorList>
    </citation>
    <scope>NUCLEOTIDE SEQUENCE</scope>
    <source>
        <strain evidence="12">A484AB</strain>
    </source>
</reference>
<feature type="compositionally biased region" description="Low complexity" evidence="10">
    <location>
        <begin position="494"/>
        <end position="506"/>
    </location>
</feature>
<feature type="disulfide bond" evidence="8">
    <location>
        <begin position="329"/>
        <end position="338"/>
    </location>
</feature>
<dbReference type="InterPro" id="IPR001774">
    <property type="entry name" value="DSL"/>
</dbReference>
<feature type="disulfide bond" evidence="8">
    <location>
        <begin position="295"/>
        <end position="304"/>
    </location>
</feature>
<dbReference type="Pfam" id="PF07657">
    <property type="entry name" value="MNNL"/>
    <property type="match status" value="1"/>
</dbReference>
<dbReference type="PANTHER" id="PTHR24043">
    <property type="entry name" value="SCAVENGER RECEPTOR CLASS F"/>
    <property type="match status" value="1"/>
</dbReference>
<dbReference type="InterPro" id="IPR042635">
    <property type="entry name" value="MEGF10/SREC1/2-like"/>
</dbReference>
<sequence length="834" mass="92620">PCNSSGKLGIRFLRFRGNSEVNNGDCCDNLWTCLEACDIYLKICVTEVPQAKCNAGNFQTKVLGKGSFTFPGIGGDLGNGRENPLEYSFQKWQGFGLTIEMWDYDSGFIKGSSDFVDSVHLDIADAPDQNSTSASNKPKRMASNHSPKKRYIDLEIKIHCDDNYLLPDCARECTPSDDASGHYTCDYVRGLIICNQHWYGDRCTQYCRPRNDGLGNYTCDKFGAKLCAGNWFGGNCTTFCKNTDGPTGHYKCDSLTGNKVCLPNWYGGDCLVFCKAQDSSDGHYSCNKTSGEKVCIRDWYRANCTKYCSPQNDRLLGHFKCDVTGDKVCLPGWRGRNCTQALTALITCYNKLELWIDGVWYGSDNTQWKIGWSFQISTNATLIAVKAVQYGDKGGILGSLSGGLVTDEAWKCTKRFHSNWMTLTYDDSAWSRARTYGYNGVQPWSKIAGIADNANWIWTVDNKNDDVVYCRRLLTEILPTSEAGRPTTVQPSYNTKNTNTQTPSTTLDAIQPTSFAKATLKTSPTIEILSSVMSSSWNVNQLDPTTTVYSGGFHVTSKHGATPFLSPAIEKSKQFSQTNKMTTTEERQKASTYYYKTQTFNEFDHKTSTFKTQTVSQQNVIHFKSLISSTATFKAENPRKTPQTYTDHHTPIKAQSSMTINSQSKSPIENGTTETHVTESLEIRNSVSVYKTHQKFSTSMKDLTSNFTQTLTDAFYHISSTASPSGSLIKEILISERTKVSLSTENVKSAILTQTGIAVVETSSPVSETRSVMMTSSRSLVSATRSVVLTSSSNTTEMNGGKVWKKDSFVLVFFPPVVFMMVVGLGICIRMKKK</sequence>
<keyword evidence="9 11" id="KW-0472">Membrane</keyword>
<comment type="caution">
    <text evidence="8">Lacks conserved residue(s) required for the propagation of feature annotation.</text>
</comment>
<evidence type="ECO:0000256" key="11">
    <source>
        <dbReference type="SAM" id="Phobius"/>
    </source>
</evidence>
<dbReference type="PROSITE" id="PS51051">
    <property type="entry name" value="DSL"/>
    <property type="match status" value="2"/>
</dbReference>
<dbReference type="Pfam" id="PF01414">
    <property type="entry name" value="DSL"/>
    <property type="match status" value="2"/>
</dbReference>
<evidence type="ECO:0000256" key="1">
    <source>
        <dbReference type="ARBA" id="ARBA00022473"/>
    </source>
</evidence>
<keyword evidence="7" id="KW-0325">Glycoprotein</keyword>
<dbReference type="SMART" id="SM00051">
    <property type="entry name" value="DSL"/>
    <property type="match status" value="3"/>
</dbReference>
<dbReference type="Gene3D" id="2.60.120.260">
    <property type="entry name" value="Galactose-binding domain-like"/>
    <property type="match status" value="1"/>
</dbReference>
<evidence type="ECO:0000256" key="3">
    <source>
        <dbReference type="ARBA" id="ARBA00022692"/>
    </source>
</evidence>
<dbReference type="EMBL" id="CACRXK020016093">
    <property type="protein sequence ID" value="CAB4029319.1"/>
    <property type="molecule type" value="Genomic_DNA"/>
</dbReference>
<organism evidence="12 13">
    <name type="scientific">Paramuricea clavata</name>
    <name type="common">Red gorgonian</name>
    <name type="synonym">Violescent sea-whip</name>
    <dbReference type="NCBI Taxonomy" id="317549"/>
    <lineage>
        <taxon>Eukaryota</taxon>
        <taxon>Metazoa</taxon>
        <taxon>Cnidaria</taxon>
        <taxon>Anthozoa</taxon>
        <taxon>Octocorallia</taxon>
        <taxon>Malacalcyonacea</taxon>
        <taxon>Plexauridae</taxon>
        <taxon>Paramuricea</taxon>
    </lineage>
</organism>
<keyword evidence="5 9" id="KW-1133">Transmembrane helix</keyword>
<evidence type="ECO:0000313" key="12">
    <source>
        <dbReference type="EMBL" id="CAB4029319.1"/>
    </source>
</evidence>
<feature type="disulfide bond" evidence="8">
    <location>
        <begin position="207"/>
        <end position="219"/>
    </location>
</feature>
<feature type="disulfide bond" evidence="8">
    <location>
        <begin position="227"/>
        <end position="236"/>
    </location>
</feature>
<dbReference type="Proteomes" id="UP001152795">
    <property type="component" value="Unassembled WGS sequence"/>
</dbReference>
<comment type="subcellular location">
    <subcellularLocation>
        <location evidence="9">Membrane</location>
        <topology evidence="9">Single-pass type I membrane protein</topology>
    </subcellularLocation>
</comment>
<evidence type="ECO:0000256" key="10">
    <source>
        <dbReference type="SAM" id="MobiDB-lite"/>
    </source>
</evidence>
<feature type="region of interest" description="Disordered" evidence="10">
    <location>
        <begin position="127"/>
        <end position="146"/>
    </location>
</feature>
<dbReference type="GO" id="GO:0016020">
    <property type="term" value="C:membrane"/>
    <property type="evidence" value="ECO:0007669"/>
    <property type="project" value="UniProtKB-SubCell"/>
</dbReference>
<evidence type="ECO:0000256" key="2">
    <source>
        <dbReference type="ARBA" id="ARBA00022536"/>
    </source>
</evidence>
<keyword evidence="2 9" id="KW-0245">EGF-like domain</keyword>
<evidence type="ECO:0000256" key="8">
    <source>
        <dbReference type="PROSITE-ProRule" id="PRU00377"/>
    </source>
</evidence>
<keyword evidence="13" id="KW-1185">Reference proteome</keyword>
<keyword evidence="4 9" id="KW-0677">Repeat</keyword>
<comment type="caution">
    <text evidence="12">The sequence shown here is derived from an EMBL/GenBank/DDBJ whole genome shotgun (WGS) entry which is preliminary data.</text>
</comment>
<evidence type="ECO:0000256" key="6">
    <source>
        <dbReference type="ARBA" id="ARBA00023157"/>
    </source>
</evidence>
<feature type="region of interest" description="Disordered" evidence="10">
    <location>
        <begin position="656"/>
        <end position="675"/>
    </location>
</feature>
<feature type="non-terminal residue" evidence="12">
    <location>
        <position position="1"/>
    </location>
</feature>
<proteinExistence type="predicted"/>
<dbReference type="PANTHER" id="PTHR24043:SF12">
    <property type="entry name" value="DELTA-LIKE PROTEIN"/>
    <property type="match status" value="1"/>
</dbReference>
<feature type="transmembrane region" description="Helical" evidence="11">
    <location>
        <begin position="809"/>
        <end position="829"/>
    </location>
</feature>
<evidence type="ECO:0000256" key="4">
    <source>
        <dbReference type="ARBA" id="ARBA00022737"/>
    </source>
</evidence>
<evidence type="ECO:0000256" key="7">
    <source>
        <dbReference type="ARBA" id="ARBA00023180"/>
    </source>
</evidence>
<keyword evidence="1 9" id="KW-0217">Developmental protein</keyword>
<dbReference type="FunFam" id="2.10.25.140:FF:000001">
    <property type="entry name" value="Delta-like protein"/>
    <property type="match status" value="1"/>
</dbReference>
<feature type="region of interest" description="Disordered" evidence="10">
    <location>
        <begin position="485"/>
        <end position="506"/>
    </location>
</feature>
<dbReference type="GO" id="GO:0007219">
    <property type="term" value="P:Notch signaling pathway"/>
    <property type="evidence" value="ECO:0007669"/>
    <property type="project" value="InterPro"/>
</dbReference>
<dbReference type="AlphaFoldDB" id="A0A7D9L9P7"/>
<accession>A0A7D9L9P7</accession>
<name>A0A7D9L9P7_PARCT</name>
<protein>
    <recommendedName>
        <fullName evidence="9">Delta-like protein</fullName>
    </recommendedName>
</protein>
<evidence type="ECO:0000313" key="13">
    <source>
        <dbReference type="Proteomes" id="UP001152795"/>
    </source>
</evidence>
<gene>
    <name evidence="12" type="ORF">PACLA_8A022177</name>
</gene>
<dbReference type="GO" id="GO:0005044">
    <property type="term" value="F:scavenger receptor activity"/>
    <property type="evidence" value="ECO:0007669"/>
    <property type="project" value="InterPro"/>
</dbReference>
<evidence type="ECO:0000256" key="5">
    <source>
        <dbReference type="ARBA" id="ARBA00022989"/>
    </source>
</evidence>
<comment type="function">
    <text evidence="9">Putative Notch ligand involved in the mediation of Notch signaling.</text>
</comment>
<keyword evidence="9" id="KW-0732">Signal</keyword>